<proteinExistence type="inferred from homology"/>
<reference evidence="8 9" key="1">
    <citation type="submission" date="2016-10" db="EMBL/GenBank/DDBJ databases">
        <authorList>
            <person name="de Groot N.N."/>
        </authorList>
    </citation>
    <scope>NUCLEOTIDE SEQUENCE [LARGE SCALE GENOMIC DNA]</scope>
    <source>
        <strain evidence="8 9">DSM 29439</strain>
    </source>
</reference>
<dbReference type="GO" id="GO:0004022">
    <property type="term" value="F:alcohol dehydrogenase (NAD+) activity"/>
    <property type="evidence" value="ECO:0007669"/>
    <property type="project" value="UniProtKB-EC"/>
</dbReference>
<dbReference type="STRING" id="1173584.SAMN05444851_3326"/>
<dbReference type="PANTHER" id="PTHR11496:SF102">
    <property type="entry name" value="ALCOHOL DEHYDROGENASE 4"/>
    <property type="match status" value="1"/>
</dbReference>
<sequence>MTPFGFKTPGKTLFGRGQADTVCDHVLSFGERILLVRGRSVDRVDDIAHDLVQKGATLETVFAKGEPTVSQVELAVNAGRAHQVQAVLAIGGGSAIDLGKAAAALIPSGSDLMDHLEVVGAGLPLGAQPLPLVAVPTTAGTGAEMTRNAVISVPDAALKVSLRDDRMYPTMAIVDPALTDNAPRQVTVSSGLDAVTQVIEPFLSCRANPLTDALCRPAIPMGLQAVATLMRCEDPDARDALAYVSMISGIALANAGLGAVHGLAGVIGGKTNLAHGMICANLLGPSLDVNFQRTKAEGGSLERYDFLKRKIVAVFDGWGDRSFTELSDVFDLQGIPDLVDLLADQTQADALIHDALKSSSMKANPVQLTAPDVMTILQNGVPRG</sequence>
<comment type="catalytic activity">
    <reaction evidence="5">
        <text>a primary alcohol + NAD(+) = an aldehyde + NADH + H(+)</text>
        <dbReference type="Rhea" id="RHEA:10736"/>
        <dbReference type="ChEBI" id="CHEBI:15378"/>
        <dbReference type="ChEBI" id="CHEBI:15734"/>
        <dbReference type="ChEBI" id="CHEBI:17478"/>
        <dbReference type="ChEBI" id="CHEBI:57540"/>
        <dbReference type="ChEBI" id="CHEBI:57945"/>
        <dbReference type="EC" id="1.1.1.1"/>
    </reaction>
</comment>
<evidence type="ECO:0000259" key="6">
    <source>
        <dbReference type="Pfam" id="PF00465"/>
    </source>
</evidence>
<dbReference type="SUPFAM" id="SSF56796">
    <property type="entry name" value="Dehydroquinate synthase-like"/>
    <property type="match status" value="1"/>
</dbReference>
<dbReference type="Gene3D" id="1.20.1090.10">
    <property type="entry name" value="Dehydroquinate synthase-like - alpha domain"/>
    <property type="match status" value="1"/>
</dbReference>
<dbReference type="Pfam" id="PF25137">
    <property type="entry name" value="ADH_Fe_C"/>
    <property type="match status" value="1"/>
</dbReference>
<dbReference type="Gene3D" id="3.40.50.1970">
    <property type="match status" value="1"/>
</dbReference>
<dbReference type="InterPro" id="IPR039697">
    <property type="entry name" value="Alcohol_dehydrogenase_Fe"/>
</dbReference>
<comment type="similarity">
    <text evidence="2">Belongs to the iron-containing alcohol dehydrogenase family.</text>
</comment>
<evidence type="ECO:0000313" key="8">
    <source>
        <dbReference type="EMBL" id="SEW37831.1"/>
    </source>
</evidence>
<dbReference type="RefSeq" id="WP_091433520.1">
    <property type="nucleotide sequence ID" value="NZ_FOJB01000003.1"/>
</dbReference>
<evidence type="ECO:0000256" key="2">
    <source>
        <dbReference type="ARBA" id="ARBA00007358"/>
    </source>
</evidence>
<dbReference type="EMBL" id="FOJB01000003">
    <property type="protein sequence ID" value="SEW37831.1"/>
    <property type="molecule type" value="Genomic_DNA"/>
</dbReference>
<dbReference type="GO" id="GO:0046872">
    <property type="term" value="F:metal ion binding"/>
    <property type="evidence" value="ECO:0007669"/>
    <property type="project" value="InterPro"/>
</dbReference>
<evidence type="ECO:0000256" key="5">
    <source>
        <dbReference type="ARBA" id="ARBA00049243"/>
    </source>
</evidence>
<organism evidence="8 9">
    <name type="scientific">Aliiroseovarius sediminilitoris</name>
    <dbReference type="NCBI Taxonomy" id="1173584"/>
    <lineage>
        <taxon>Bacteria</taxon>
        <taxon>Pseudomonadati</taxon>
        <taxon>Pseudomonadota</taxon>
        <taxon>Alphaproteobacteria</taxon>
        <taxon>Rhodobacterales</taxon>
        <taxon>Paracoccaceae</taxon>
        <taxon>Aliiroseovarius</taxon>
    </lineage>
</organism>
<keyword evidence="4" id="KW-0520">NAD</keyword>
<keyword evidence="9" id="KW-1185">Reference proteome</keyword>
<evidence type="ECO:0000256" key="3">
    <source>
        <dbReference type="ARBA" id="ARBA00023002"/>
    </source>
</evidence>
<dbReference type="InterPro" id="IPR001670">
    <property type="entry name" value="ADH_Fe/GldA"/>
</dbReference>
<dbReference type="OrthoDB" id="9815791at2"/>
<feature type="domain" description="Alcohol dehydrogenase iron-type/glycerol dehydrogenase GldA" evidence="6">
    <location>
        <begin position="9"/>
        <end position="176"/>
    </location>
</feature>
<dbReference type="CDD" id="cd08183">
    <property type="entry name" value="Fe-ADH-like"/>
    <property type="match status" value="1"/>
</dbReference>
<protein>
    <submittedName>
        <fullName evidence="8">Uncharacterized protein</fullName>
    </submittedName>
</protein>
<dbReference type="InterPro" id="IPR056798">
    <property type="entry name" value="ADH_Fe_C"/>
</dbReference>
<dbReference type="InterPro" id="IPR018211">
    <property type="entry name" value="ADH_Fe_CS"/>
</dbReference>
<name>A0A1I0RAM0_9RHOB</name>
<accession>A0A1I0RAM0</accession>
<feature type="domain" description="Fe-containing alcohol dehydrogenase-like C-terminal" evidence="7">
    <location>
        <begin position="187"/>
        <end position="379"/>
    </location>
</feature>
<evidence type="ECO:0000259" key="7">
    <source>
        <dbReference type="Pfam" id="PF25137"/>
    </source>
</evidence>
<dbReference type="AlphaFoldDB" id="A0A1I0RAM0"/>
<evidence type="ECO:0000256" key="4">
    <source>
        <dbReference type="ARBA" id="ARBA00023027"/>
    </source>
</evidence>
<dbReference type="Pfam" id="PF00465">
    <property type="entry name" value="Fe-ADH"/>
    <property type="match status" value="1"/>
</dbReference>
<dbReference type="PANTHER" id="PTHR11496">
    <property type="entry name" value="ALCOHOL DEHYDROGENASE"/>
    <property type="match status" value="1"/>
</dbReference>
<dbReference type="Proteomes" id="UP000199650">
    <property type="component" value="Unassembled WGS sequence"/>
</dbReference>
<keyword evidence="3" id="KW-0560">Oxidoreductase</keyword>
<evidence type="ECO:0000313" key="9">
    <source>
        <dbReference type="Proteomes" id="UP000199650"/>
    </source>
</evidence>
<evidence type="ECO:0000256" key="1">
    <source>
        <dbReference type="ARBA" id="ARBA00001962"/>
    </source>
</evidence>
<dbReference type="PROSITE" id="PS00913">
    <property type="entry name" value="ADH_IRON_1"/>
    <property type="match status" value="1"/>
</dbReference>
<comment type="cofactor">
    <cofactor evidence="1">
        <name>Fe cation</name>
        <dbReference type="ChEBI" id="CHEBI:24875"/>
    </cofactor>
</comment>
<dbReference type="FunFam" id="3.40.50.1970:FF:000003">
    <property type="entry name" value="Alcohol dehydrogenase, iron-containing"/>
    <property type="match status" value="1"/>
</dbReference>
<gene>
    <name evidence="8" type="ORF">SAMN05444851_3326</name>
</gene>